<organism evidence="1 2">
    <name type="scientific">Parelaphostrongylus tenuis</name>
    <name type="common">Meningeal worm</name>
    <dbReference type="NCBI Taxonomy" id="148309"/>
    <lineage>
        <taxon>Eukaryota</taxon>
        <taxon>Metazoa</taxon>
        <taxon>Ecdysozoa</taxon>
        <taxon>Nematoda</taxon>
        <taxon>Chromadorea</taxon>
        <taxon>Rhabditida</taxon>
        <taxon>Rhabditina</taxon>
        <taxon>Rhabditomorpha</taxon>
        <taxon>Strongyloidea</taxon>
        <taxon>Metastrongylidae</taxon>
        <taxon>Parelaphostrongylus</taxon>
    </lineage>
</organism>
<keyword evidence="2" id="KW-1185">Reference proteome</keyword>
<gene>
    <name evidence="1" type="ORF">KIN20_015706</name>
</gene>
<dbReference type="AlphaFoldDB" id="A0AAD5QQ89"/>
<name>A0AAD5QQ89_PARTN</name>
<comment type="caution">
    <text evidence="1">The sequence shown here is derived from an EMBL/GenBank/DDBJ whole genome shotgun (WGS) entry which is preliminary data.</text>
</comment>
<dbReference type="EMBL" id="JAHQIW010003176">
    <property type="protein sequence ID" value="KAJ1357535.1"/>
    <property type="molecule type" value="Genomic_DNA"/>
</dbReference>
<sequence>MAKSYLYRRVESVKGADTGISIILALTTNAATGLPIWETMHEDESVKFTTGCHDKLLRNIVGKNTELKLISSQKQSTTHCEMLEHTIPFLLSAIMNKSLQRWQLATNLYLQMAFLV</sequence>
<evidence type="ECO:0000313" key="2">
    <source>
        <dbReference type="Proteomes" id="UP001196413"/>
    </source>
</evidence>
<evidence type="ECO:0000313" key="1">
    <source>
        <dbReference type="EMBL" id="KAJ1357535.1"/>
    </source>
</evidence>
<protein>
    <submittedName>
        <fullName evidence="1">Uncharacterized protein</fullName>
    </submittedName>
</protein>
<accession>A0AAD5QQ89</accession>
<reference evidence="1" key="1">
    <citation type="submission" date="2021-06" db="EMBL/GenBank/DDBJ databases">
        <title>Parelaphostrongylus tenuis whole genome reference sequence.</title>
        <authorList>
            <person name="Garwood T.J."/>
            <person name="Larsen P.A."/>
            <person name="Fountain-Jones N.M."/>
            <person name="Garbe J.R."/>
            <person name="Macchietto M.G."/>
            <person name="Kania S.A."/>
            <person name="Gerhold R.W."/>
            <person name="Richards J.E."/>
            <person name="Wolf T.M."/>
        </authorList>
    </citation>
    <scope>NUCLEOTIDE SEQUENCE</scope>
    <source>
        <strain evidence="1">MNPRO001-30</strain>
        <tissue evidence="1">Meninges</tissue>
    </source>
</reference>
<proteinExistence type="predicted"/>
<dbReference type="Proteomes" id="UP001196413">
    <property type="component" value="Unassembled WGS sequence"/>
</dbReference>